<dbReference type="Proteomes" id="UP001234178">
    <property type="component" value="Unassembled WGS sequence"/>
</dbReference>
<evidence type="ECO:0000313" key="2">
    <source>
        <dbReference type="Proteomes" id="UP001234178"/>
    </source>
</evidence>
<gene>
    <name evidence="1" type="ORF">OUZ56_033828</name>
</gene>
<evidence type="ECO:0000313" key="1">
    <source>
        <dbReference type="EMBL" id="KAK4017878.1"/>
    </source>
</evidence>
<protein>
    <submittedName>
        <fullName evidence="1">Uncharacterized protein</fullName>
    </submittedName>
</protein>
<name>A0ABQ9ZYA0_9CRUS</name>
<dbReference type="EMBL" id="JAOYFB010000030">
    <property type="protein sequence ID" value="KAK4017878.1"/>
    <property type="molecule type" value="Genomic_DNA"/>
</dbReference>
<comment type="caution">
    <text evidence="1">The sequence shown here is derived from an EMBL/GenBank/DDBJ whole genome shotgun (WGS) entry which is preliminary data.</text>
</comment>
<sequence>MLQKLLLERNAYNTFQQQSGAAEACWAHNPEVRRSKLRFAMVKCSPATRPARVRFPVDAFYVEY</sequence>
<accession>A0ABQ9ZYA0</accession>
<keyword evidence="2" id="KW-1185">Reference proteome</keyword>
<organism evidence="1 2">
    <name type="scientific">Daphnia magna</name>
    <dbReference type="NCBI Taxonomy" id="35525"/>
    <lineage>
        <taxon>Eukaryota</taxon>
        <taxon>Metazoa</taxon>
        <taxon>Ecdysozoa</taxon>
        <taxon>Arthropoda</taxon>
        <taxon>Crustacea</taxon>
        <taxon>Branchiopoda</taxon>
        <taxon>Diplostraca</taxon>
        <taxon>Cladocera</taxon>
        <taxon>Anomopoda</taxon>
        <taxon>Daphniidae</taxon>
        <taxon>Daphnia</taxon>
    </lineage>
</organism>
<proteinExistence type="predicted"/>
<reference evidence="1 2" key="1">
    <citation type="journal article" date="2023" name="Nucleic Acids Res.">
        <title>The hologenome of Daphnia magna reveals possible DNA methylation and microbiome-mediated evolution of the host genome.</title>
        <authorList>
            <person name="Chaturvedi A."/>
            <person name="Li X."/>
            <person name="Dhandapani V."/>
            <person name="Marshall H."/>
            <person name="Kissane S."/>
            <person name="Cuenca-Cambronero M."/>
            <person name="Asole G."/>
            <person name="Calvet F."/>
            <person name="Ruiz-Romero M."/>
            <person name="Marangio P."/>
            <person name="Guigo R."/>
            <person name="Rago D."/>
            <person name="Mirbahai L."/>
            <person name="Eastwood N."/>
            <person name="Colbourne J.K."/>
            <person name="Zhou J."/>
            <person name="Mallon E."/>
            <person name="Orsini L."/>
        </authorList>
    </citation>
    <scope>NUCLEOTIDE SEQUENCE [LARGE SCALE GENOMIC DNA]</scope>
    <source>
        <strain evidence="1">LRV0_1</strain>
    </source>
</reference>